<sequence length="58" mass="5637">MSFGGQAAAAEDQDVEVDVRPLLRGTDHCQVVPVRALRGDSGAGGTGADADGGAALAG</sequence>
<proteinExistence type="predicted"/>
<feature type="region of interest" description="Disordered" evidence="1">
    <location>
        <begin position="37"/>
        <end position="58"/>
    </location>
</feature>
<keyword evidence="3" id="KW-1185">Reference proteome</keyword>
<name>A0ABY9UNQ4_9ACTN</name>
<feature type="compositionally biased region" description="Low complexity" evidence="1">
    <location>
        <begin position="48"/>
        <end position="58"/>
    </location>
</feature>
<organism evidence="2 3">
    <name type="scientific">Streptomyces luomodiensis</name>
    <dbReference type="NCBI Taxonomy" id="3026192"/>
    <lineage>
        <taxon>Bacteria</taxon>
        <taxon>Bacillati</taxon>
        <taxon>Actinomycetota</taxon>
        <taxon>Actinomycetes</taxon>
        <taxon>Kitasatosporales</taxon>
        <taxon>Streptomycetaceae</taxon>
        <taxon>Streptomyces</taxon>
    </lineage>
</organism>
<accession>A0ABY9UNQ4</accession>
<evidence type="ECO:0000256" key="1">
    <source>
        <dbReference type="SAM" id="MobiDB-lite"/>
    </source>
</evidence>
<dbReference type="RefSeq" id="WP_311033602.1">
    <property type="nucleotide sequence ID" value="NZ_CP117522.1"/>
</dbReference>
<gene>
    <name evidence="2" type="ORF">PS467_01640</name>
</gene>
<reference evidence="2 3" key="1">
    <citation type="submission" date="2023-02" db="EMBL/GenBank/DDBJ databases">
        <title>Streptomyces sp. SCA4-21 with antifungal activity against Fusarium oxysporum f. sp. cubense, Streptomyces sp. SCA2-17 with antifungal activity against Fusarium oxysporum f. sp. cubense.</title>
        <authorList>
            <person name="Qi D."/>
        </authorList>
    </citation>
    <scope>NUCLEOTIDE SEQUENCE [LARGE SCALE GENOMIC DNA]</scope>
    <source>
        <strain evidence="2 3">SCA4-21</strain>
    </source>
</reference>
<dbReference type="Proteomes" id="UP001305606">
    <property type="component" value="Chromosome"/>
</dbReference>
<evidence type="ECO:0000313" key="3">
    <source>
        <dbReference type="Proteomes" id="UP001305606"/>
    </source>
</evidence>
<protein>
    <submittedName>
        <fullName evidence="2">Uncharacterized protein</fullName>
    </submittedName>
</protein>
<dbReference type="EMBL" id="CP117522">
    <property type="protein sequence ID" value="WNE94111.1"/>
    <property type="molecule type" value="Genomic_DNA"/>
</dbReference>
<evidence type="ECO:0000313" key="2">
    <source>
        <dbReference type="EMBL" id="WNE94111.1"/>
    </source>
</evidence>